<sequence length="147" mass="17035">MKERFTIDQLVYEVRADECHEITFAIVGGANAAYQSWTYDPFDSVDDWDIEPSITGDIGVTRYPLRVYRQVLLRIYSWLGSTRPNIFSFSARSGRRDWIYARVARDLAERFDYDLQVIEDEYLFFKLKSGIASRNSPCSPLDQPTAA</sequence>
<dbReference type="EMBL" id="CP042382">
    <property type="protein sequence ID" value="QEA37777.1"/>
    <property type="molecule type" value="Genomic_DNA"/>
</dbReference>
<organism evidence="1 2">
    <name type="scientific">Pistricoccus aurantiacus</name>
    <dbReference type="NCBI Taxonomy" id="1883414"/>
    <lineage>
        <taxon>Bacteria</taxon>
        <taxon>Pseudomonadati</taxon>
        <taxon>Pseudomonadota</taxon>
        <taxon>Gammaproteobacteria</taxon>
        <taxon>Oceanospirillales</taxon>
        <taxon>Halomonadaceae</taxon>
        <taxon>Pistricoccus</taxon>
    </lineage>
</organism>
<name>A0A5B8SNY3_9GAMM</name>
<reference evidence="1 2" key="1">
    <citation type="submission" date="2019-06" db="EMBL/GenBank/DDBJ databases">
        <title>Genome analyses of bacteria isolated from kimchi.</title>
        <authorList>
            <person name="Lee S."/>
            <person name="Ahn S."/>
            <person name="Roh S."/>
        </authorList>
    </citation>
    <scope>NUCLEOTIDE SEQUENCE [LARGE SCALE GENOMIC DNA]</scope>
    <source>
        <strain evidence="1 2">CBA4606</strain>
    </source>
</reference>
<evidence type="ECO:0000313" key="1">
    <source>
        <dbReference type="EMBL" id="QEA37777.1"/>
    </source>
</evidence>
<evidence type="ECO:0000313" key="2">
    <source>
        <dbReference type="Proteomes" id="UP000321272"/>
    </source>
</evidence>
<dbReference type="OrthoDB" id="6183257at2"/>
<dbReference type="Proteomes" id="UP000321272">
    <property type="component" value="Chromosome"/>
</dbReference>
<proteinExistence type="predicted"/>
<keyword evidence="2" id="KW-1185">Reference proteome</keyword>
<dbReference type="KEGG" id="paur:FGL86_00970"/>
<protein>
    <submittedName>
        <fullName evidence="1">Uncharacterized protein</fullName>
    </submittedName>
</protein>
<dbReference type="RefSeq" id="WP_147182844.1">
    <property type="nucleotide sequence ID" value="NZ_CP042382.1"/>
</dbReference>
<gene>
    <name evidence="1" type="ORF">FGL86_00970</name>
</gene>
<accession>A0A5B8SNY3</accession>
<dbReference type="AlphaFoldDB" id="A0A5B8SNY3"/>